<dbReference type="Proteomes" id="UP000031449">
    <property type="component" value="Chromosome"/>
</dbReference>
<dbReference type="STRING" id="1508404.JMA_05460"/>
<keyword evidence="1" id="KW-0812">Transmembrane</keyword>
<dbReference type="AlphaFoldDB" id="A0A0B5AMW2"/>
<accession>A0A0B5AMW2</accession>
<organism evidence="2 3">
    <name type="scientific">Jeotgalibacillus malaysiensis</name>
    <dbReference type="NCBI Taxonomy" id="1508404"/>
    <lineage>
        <taxon>Bacteria</taxon>
        <taxon>Bacillati</taxon>
        <taxon>Bacillota</taxon>
        <taxon>Bacilli</taxon>
        <taxon>Bacillales</taxon>
        <taxon>Caryophanaceae</taxon>
        <taxon>Jeotgalibacillus</taxon>
    </lineage>
</organism>
<reference evidence="2 3" key="1">
    <citation type="submission" date="2014-08" db="EMBL/GenBank/DDBJ databases">
        <title>Complete genome of a marine bacteria Jeotgalibacillus malaysiensis.</title>
        <authorList>
            <person name="Yaakop A.S."/>
            <person name="Chan K.-G."/>
            <person name="Goh K.M."/>
        </authorList>
    </citation>
    <scope>NUCLEOTIDE SEQUENCE [LARGE SCALE GENOMIC DNA]</scope>
    <source>
        <strain evidence="2 3">D5</strain>
    </source>
</reference>
<dbReference type="BioCyc" id="JESP1508404:G14D9-9763-MONOMER"/>
<keyword evidence="1" id="KW-1133">Transmembrane helix</keyword>
<evidence type="ECO:0000313" key="3">
    <source>
        <dbReference type="Proteomes" id="UP000031449"/>
    </source>
</evidence>
<dbReference type="OrthoDB" id="2453461at2"/>
<evidence type="ECO:0000256" key="1">
    <source>
        <dbReference type="SAM" id="Phobius"/>
    </source>
</evidence>
<feature type="transmembrane region" description="Helical" evidence="1">
    <location>
        <begin position="32"/>
        <end position="50"/>
    </location>
</feature>
<protein>
    <submittedName>
        <fullName evidence="2">Uncharacterized protein</fullName>
    </submittedName>
</protein>
<feature type="transmembrane region" description="Helical" evidence="1">
    <location>
        <begin position="7"/>
        <end position="26"/>
    </location>
</feature>
<feature type="transmembrane region" description="Helical" evidence="1">
    <location>
        <begin position="62"/>
        <end position="85"/>
    </location>
</feature>
<keyword evidence="1" id="KW-0472">Membrane</keyword>
<sequence>MKNTKHFIMINVGLILAGVLGYYLILNETPKPKIFAISFLFFFWVITDYVKAYIQKAGANKSMIMLGNVSFLVTTAIGLSIIYLAS</sequence>
<dbReference type="KEGG" id="jeo:JMA_05460"/>
<proteinExistence type="predicted"/>
<dbReference type="EMBL" id="CP009416">
    <property type="protein sequence ID" value="AJD89863.1"/>
    <property type="molecule type" value="Genomic_DNA"/>
</dbReference>
<dbReference type="HOGENOM" id="CLU_2493739_0_0_9"/>
<evidence type="ECO:0000313" key="2">
    <source>
        <dbReference type="EMBL" id="AJD89863.1"/>
    </source>
</evidence>
<keyword evidence="3" id="KW-1185">Reference proteome</keyword>
<gene>
    <name evidence="2" type="ORF">JMA_05460</name>
</gene>
<name>A0A0B5AMW2_9BACL</name>